<feature type="non-terminal residue" evidence="1">
    <location>
        <position position="1"/>
    </location>
</feature>
<dbReference type="EMBL" id="CAJVQA010019830">
    <property type="protein sequence ID" value="CAG8760833.1"/>
    <property type="molecule type" value="Genomic_DNA"/>
</dbReference>
<evidence type="ECO:0000313" key="2">
    <source>
        <dbReference type="Proteomes" id="UP000789759"/>
    </source>
</evidence>
<dbReference type="AlphaFoldDB" id="A0A9N9J1F9"/>
<keyword evidence="2" id="KW-1185">Reference proteome</keyword>
<name>A0A9N9J1F9_9GLOM</name>
<evidence type="ECO:0000313" key="1">
    <source>
        <dbReference type="EMBL" id="CAG8760833.1"/>
    </source>
</evidence>
<proteinExistence type="predicted"/>
<dbReference type="Proteomes" id="UP000789759">
    <property type="component" value="Unassembled WGS sequence"/>
</dbReference>
<dbReference type="OrthoDB" id="10457644at2759"/>
<gene>
    <name evidence="1" type="ORF">CPELLU_LOCUS15292</name>
</gene>
<reference evidence="1" key="1">
    <citation type="submission" date="2021-06" db="EMBL/GenBank/DDBJ databases">
        <authorList>
            <person name="Kallberg Y."/>
            <person name="Tangrot J."/>
            <person name="Rosling A."/>
        </authorList>
    </citation>
    <scope>NUCLEOTIDE SEQUENCE</scope>
    <source>
        <strain evidence="1">FL966</strain>
    </source>
</reference>
<protein>
    <submittedName>
        <fullName evidence="1">8413_t:CDS:1</fullName>
    </submittedName>
</protein>
<comment type="caution">
    <text evidence="1">The sequence shown here is derived from an EMBL/GenBank/DDBJ whole genome shotgun (WGS) entry which is preliminary data.</text>
</comment>
<sequence length="104" mass="11657">SIFEKTKIETIDIITSKITEQDTASNIFFEIIKTEEANSASQVSETAIECCNHLAREYYARKIAYLATETTESACGKVFLLQFALMPLSLLALLVEDNAHKCDF</sequence>
<accession>A0A9N9J1F9</accession>
<organism evidence="1 2">
    <name type="scientific">Cetraspora pellucida</name>
    <dbReference type="NCBI Taxonomy" id="1433469"/>
    <lineage>
        <taxon>Eukaryota</taxon>
        <taxon>Fungi</taxon>
        <taxon>Fungi incertae sedis</taxon>
        <taxon>Mucoromycota</taxon>
        <taxon>Glomeromycotina</taxon>
        <taxon>Glomeromycetes</taxon>
        <taxon>Diversisporales</taxon>
        <taxon>Gigasporaceae</taxon>
        <taxon>Cetraspora</taxon>
    </lineage>
</organism>